<accession>A0A931LTV6</accession>
<dbReference type="Proteomes" id="UP000727962">
    <property type="component" value="Unassembled WGS sequence"/>
</dbReference>
<sequence>MLTRWMPTDRMRSFERFNKMMEDVLGVGGEEFRGAWMPTVDIKETPNEIFFFCELPGVRESDIEVEFVGDFLTIKGKREFADEARREDYVRVERSYGTFQRSFTLDVPVRSKDVTATFKDGVLTVTVPKAENVQPHRVEVKKT</sequence>
<gene>
    <name evidence="4" type="ORF">HYR64_09800</name>
</gene>
<dbReference type="InterPro" id="IPR008978">
    <property type="entry name" value="HSP20-like_chaperone"/>
</dbReference>
<dbReference type="EMBL" id="JACOSL010000059">
    <property type="protein sequence ID" value="MBI1757385.1"/>
    <property type="molecule type" value="Genomic_DNA"/>
</dbReference>
<dbReference type="PROSITE" id="PS01031">
    <property type="entry name" value="SHSP"/>
    <property type="match status" value="1"/>
</dbReference>
<dbReference type="SUPFAM" id="SSF49764">
    <property type="entry name" value="HSP20-like chaperones"/>
    <property type="match status" value="1"/>
</dbReference>
<evidence type="ECO:0000256" key="1">
    <source>
        <dbReference type="PROSITE-ProRule" id="PRU00285"/>
    </source>
</evidence>
<dbReference type="AlphaFoldDB" id="A0A931LTV6"/>
<dbReference type="InterPro" id="IPR031107">
    <property type="entry name" value="Small_HSP"/>
</dbReference>
<proteinExistence type="inferred from homology"/>
<comment type="caution">
    <text evidence="4">The sequence shown here is derived from an EMBL/GenBank/DDBJ whole genome shotgun (WGS) entry which is preliminary data.</text>
</comment>
<feature type="domain" description="SHSP" evidence="3">
    <location>
        <begin position="31"/>
        <end position="143"/>
    </location>
</feature>
<dbReference type="PANTHER" id="PTHR11527">
    <property type="entry name" value="HEAT-SHOCK PROTEIN 20 FAMILY MEMBER"/>
    <property type="match status" value="1"/>
</dbReference>
<evidence type="ECO:0000259" key="3">
    <source>
        <dbReference type="PROSITE" id="PS01031"/>
    </source>
</evidence>
<evidence type="ECO:0000313" key="4">
    <source>
        <dbReference type="EMBL" id="MBI1757385.1"/>
    </source>
</evidence>
<organism evidence="4 5">
    <name type="scientific">Fimbriimonas ginsengisoli</name>
    <dbReference type="NCBI Taxonomy" id="1005039"/>
    <lineage>
        <taxon>Bacteria</taxon>
        <taxon>Bacillati</taxon>
        <taxon>Armatimonadota</taxon>
        <taxon>Fimbriimonadia</taxon>
        <taxon>Fimbriimonadales</taxon>
        <taxon>Fimbriimonadaceae</taxon>
        <taxon>Fimbriimonas</taxon>
    </lineage>
</organism>
<dbReference type="InterPro" id="IPR002068">
    <property type="entry name" value="A-crystallin/Hsp20_dom"/>
</dbReference>
<evidence type="ECO:0000313" key="5">
    <source>
        <dbReference type="Proteomes" id="UP000727962"/>
    </source>
</evidence>
<name>A0A931LTV6_FIMGI</name>
<evidence type="ECO:0000256" key="2">
    <source>
        <dbReference type="RuleBase" id="RU003616"/>
    </source>
</evidence>
<dbReference type="Pfam" id="PF00011">
    <property type="entry name" value="HSP20"/>
    <property type="match status" value="1"/>
</dbReference>
<dbReference type="Gene3D" id="2.60.40.790">
    <property type="match status" value="1"/>
</dbReference>
<reference evidence="4" key="1">
    <citation type="submission" date="2020-07" db="EMBL/GenBank/DDBJ databases">
        <title>Huge and variable diversity of episymbiotic CPR bacteria and DPANN archaea in groundwater ecosystems.</title>
        <authorList>
            <person name="He C.Y."/>
            <person name="Keren R."/>
            <person name="Whittaker M."/>
            <person name="Farag I.F."/>
            <person name="Doudna J."/>
            <person name="Cate J.H.D."/>
            <person name="Banfield J.F."/>
        </authorList>
    </citation>
    <scope>NUCLEOTIDE SEQUENCE</scope>
    <source>
        <strain evidence="4">NC_groundwater_17_Pr7_B-0.1um_64_12</strain>
    </source>
</reference>
<comment type="similarity">
    <text evidence="1 2">Belongs to the small heat shock protein (HSP20) family.</text>
</comment>
<protein>
    <submittedName>
        <fullName evidence="4">Hsp20/alpha crystallin family protein</fullName>
    </submittedName>
</protein>
<dbReference type="CDD" id="cd06464">
    <property type="entry name" value="ACD_sHsps-like"/>
    <property type="match status" value="1"/>
</dbReference>